<dbReference type="InterPro" id="IPR050654">
    <property type="entry name" value="AChE-related_enzymes"/>
</dbReference>
<name>A0A6A6EUY4_9PEZI</name>
<dbReference type="Pfam" id="PF00135">
    <property type="entry name" value="COesterase"/>
    <property type="match status" value="1"/>
</dbReference>
<evidence type="ECO:0000256" key="1">
    <source>
        <dbReference type="ARBA" id="ARBA00005964"/>
    </source>
</evidence>
<evidence type="ECO:0000259" key="4">
    <source>
        <dbReference type="Pfam" id="PF00135"/>
    </source>
</evidence>
<keyword evidence="6" id="KW-1185">Reference proteome</keyword>
<dbReference type="Proteomes" id="UP000800200">
    <property type="component" value="Unassembled WGS sequence"/>
</dbReference>
<dbReference type="AlphaFoldDB" id="A0A6A6EUY4"/>
<feature type="domain" description="Carboxylesterase type B" evidence="4">
    <location>
        <begin position="28"/>
        <end position="372"/>
    </location>
</feature>
<dbReference type="Gene3D" id="3.40.50.1820">
    <property type="entry name" value="alpha/beta hydrolase"/>
    <property type="match status" value="1"/>
</dbReference>
<evidence type="ECO:0000313" key="6">
    <source>
        <dbReference type="Proteomes" id="UP000800200"/>
    </source>
</evidence>
<organism evidence="5 6">
    <name type="scientific">Zopfia rhizophila CBS 207.26</name>
    <dbReference type="NCBI Taxonomy" id="1314779"/>
    <lineage>
        <taxon>Eukaryota</taxon>
        <taxon>Fungi</taxon>
        <taxon>Dikarya</taxon>
        <taxon>Ascomycota</taxon>
        <taxon>Pezizomycotina</taxon>
        <taxon>Dothideomycetes</taxon>
        <taxon>Dothideomycetes incertae sedis</taxon>
        <taxon>Zopfiaceae</taxon>
        <taxon>Zopfia</taxon>
    </lineage>
</organism>
<dbReference type="OrthoDB" id="408631at2759"/>
<dbReference type="InterPro" id="IPR002018">
    <property type="entry name" value="CarbesteraseB"/>
</dbReference>
<proteinExistence type="inferred from homology"/>
<dbReference type="InterPro" id="IPR029058">
    <property type="entry name" value="AB_hydrolase_fold"/>
</dbReference>
<dbReference type="InterPro" id="IPR019819">
    <property type="entry name" value="Carboxylesterase_B_CS"/>
</dbReference>
<accession>A0A6A6EUY4</accession>
<feature type="chain" id="PRO_5025582384" evidence="3">
    <location>
        <begin position="20"/>
        <end position="510"/>
    </location>
</feature>
<dbReference type="GO" id="GO:0052689">
    <property type="term" value="F:carboxylic ester hydrolase activity"/>
    <property type="evidence" value="ECO:0007669"/>
    <property type="project" value="TreeGrafter"/>
</dbReference>
<keyword evidence="2" id="KW-0378">Hydrolase</keyword>
<gene>
    <name evidence="5" type="ORF">K469DRAFT_546796</name>
</gene>
<dbReference type="PROSITE" id="PS00941">
    <property type="entry name" value="CARBOXYLESTERASE_B_2"/>
    <property type="match status" value="1"/>
</dbReference>
<dbReference type="SUPFAM" id="SSF53474">
    <property type="entry name" value="alpha/beta-Hydrolases"/>
    <property type="match status" value="1"/>
</dbReference>
<evidence type="ECO:0000256" key="3">
    <source>
        <dbReference type="SAM" id="SignalP"/>
    </source>
</evidence>
<feature type="signal peptide" evidence="3">
    <location>
        <begin position="1"/>
        <end position="19"/>
    </location>
</feature>
<sequence>MKGSQHFLLYSSLFATSLAYLNSHDLLAKTKQGQVRGFKVNDDVNAFLGIPFAEPPVGPLRWQPPQPAKQWGDEQAFNASKFGDSCYQFHYYYGILSSDANGSTNDPVLVQNNQSEDCLTLNVFVPRNRPAKNLPVFFWSYGGGFVEGSTALPVYNPTNFVEETKDIIVVTSNYRIGLWGFPNSPALPITGQNLGIRDVRLALEWVRENIASFGGNPDHIVMGGESAGAANTDVVTFAYPEDPIIKAAILSSGTVQIASIIGDDEADNEFVRVATSVGCADSDRKKELACMVQVDGLKLKHAVSNLTFNPFGAPSGGTPMVDNVTVFSIEEYINKTIAGDFAHIPTFIGIQDKEGDSLGAITPDGQVNRTASDETTNIMFNCPASLQASVRRGFNIPVWRYRFMGAFPSVTPLSDVGAYHGEDIFFLWNTINEIAPGLITAQPFEVEAAKYLQKAYADFIRDPESGLEKKRHWPKYNQNATTLIQFFPNQSANAVLGDPRPFDEVCLTLS</sequence>
<dbReference type="PANTHER" id="PTHR43918:SF4">
    <property type="entry name" value="CARBOXYLIC ESTER HYDROLASE"/>
    <property type="match status" value="1"/>
</dbReference>
<evidence type="ECO:0000313" key="5">
    <source>
        <dbReference type="EMBL" id="KAF2194802.1"/>
    </source>
</evidence>
<evidence type="ECO:0000256" key="2">
    <source>
        <dbReference type="ARBA" id="ARBA00022801"/>
    </source>
</evidence>
<reference evidence="5" key="1">
    <citation type="journal article" date="2020" name="Stud. Mycol.">
        <title>101 Dothideomycetes genomes: a test case for predicting lifestyles and emergence of pathogens.</title>
        <authorList>
            <person name="Haridas S."/>
            <person name="Albert R."/>
            <person name="Binder M."/>
            <person name="Bloem J."/>
            <person name="Labutti K."/>
            <person name="Salamov A."/>
            <person name="Andreopoulos B."/>
            <person name="Baker S."/>
            <person name="Barry K."/>
            <person name="Bills G."/>
            <person name="Bluhm B."/>
            <person name="Cannon C."/>
            <person name="Castanera R."/>
            <person name="Culley D."/>
            <person name="Daum C."/>
            <person name="Ezra D."/>
            <person name="Gonzalez J."/>
            <person name="Henrissat B."/>
            <person name="Kuo A."/>
            <person name="Liang C."/>
            <person name="Lipzen A."/>
            <person name="Lutzoni F."/>
            <person name="Magnuson J."/>
            <person name="Mondo S."/>
            <person name="Nolan M."/>
            <person name="Ohm R."/>
            <person name="Pangilinan J."/>
            <person name="Park H.-J."/>
            <person name="Ramirez L."/>
            <person name="Alfaro M."/>
            <person name="Sun H."/>
            <person name="Tritt A."/>
            <person name="Yoshinaga Y."/>
            <person name="Zwiers L.-H."/>
            <person name="Turgeon B."/>
            <person name="Goodwin S."/>
            <person name="Spatafora J."/>
            <person name="Crous P."/>
            <person name="Grigoriev I."/>
        </authorList>
    </citation>
    <scope>NUCLEOTIDE SEQUENCE</scope>
    <source>
        <strain evidence="5">CBS 207.26</strain>
    </source>
</reference>
<dbReference type="PANTHER" id="PTHR43918">
    <property type="entry name" value="ACETYLCHOLINESTERASE"/>
    <property type="match status" value="1"/>
</dbReference>
<keyword evidence="3" id="KW-0732">Signal</keyword>
<dbReference type="EMBL" id="ML994611">
    <property type="protein sequence ID" value="KAF2194802.1"/>
    <property type="molecule type" value="Genomic_DNA"/>
</dbReference>
<protein>
    <submittedName>
        <fullName evidence="5">Carboxylesterase family protein</fullName>
    </submittedName>
</protein>
<comment type="similarity">
    <text evidence="1">Belongs to the type-B carboxylesterase/lipase family.</text>
</comment>